<proteinExistence type="predicted"/>
<gene>
    <name evidence="1" type="ORF">RHGRI_030219</name>
</gene>
<name>A0AAV6IQW9_9ERIC</name>
<reference evidence="1" key="1">
    <citation type="submission" date="2020-08" db="EMBL/GenBank/DDBJ databases">
        <title>Plant Genome Project.</title>
        <authorList>
            <person name="Zhang R.-G."/>
        </authorList>
    </citation>
    <scope>NUCLEOTIDE SEQUENCE</scope>
    <source>
        <strain evidence="1">WSP0</strain>
        <tissue evidence="1">Leaf</tissue>
    </source>
</reference>
<evidence type="ECO:0008006" key="3">
    <source>
        <dbReference type="Google" id="ProtNLM"/>
    </source>
</evidence>
<dbReference type="Proteomes" id="UP000823749">
    <property type="component" value="Chromosome 10"/>
</dbReference>
<organism evidence="1 2">
    <name type="scientific">Rhododendron griersonianum</name>
    <dbReference type="NCBI Taxonomy" id="479676"/>
    <lineage>
        <taxon>Eukaryota</taxon>
        <taxon>Viridiplantae</taxon>
        <taxon>Streptophyta</taxon>
        <taxon>Embryophyta</taxon>
        <taxon>Tracheophyta</taxon>
        <taxon>Spermatophyta</taxon>
        <taxon>Magnoliopsida</taxon>
        <taxon>eudicotyledons</taxon>
        <taxon>Gunneridae</taxon>
        <taxon>Pentapetalae</taxon>
        <taxon>asterids</taxon>
        <taxon>Ericales</taxon>
        <taxon>Ericaceae</taxon>
        <taxon>Ericoideae</taxon>
        <taxon>Rhodoreae</taxon>
        <taxon>Rhododendron</taxon>
    </lineage>
</organism>
<accession>A0AAV6IQW9</accession>
<evidence type="ECO:0000313" key="2">
    <source>
        <dbReference type="Proteomes" id="UP000823749"/>
    </source>
</evidence>
<comment type="caution">
    <text evidence="1">The sequence shown here is derived from an EMBL/GenBank/DDBJ whole genome shotgun (WGS) entry which is preliminary data.</text>
</comment>
<evidence type="ECO:0000313" key="1">
    <source>
        <dbReference type="EMBL" id="KAG5529760.1"/>
    </source>
</evidence>
<dbReference type="EMBL" id="JACTNZ010000010">
    <property type="protein sequence ID" value="KAG5529760.1"/>
    <property type="molecule type" value="Genomic_DNA"/>
</dbReference>
<keyword evidence="2" id="KW-1185">Reference proteome</keyword>
<dbReference type="AlphaFoldDB" id="A0AAV6IQW9"/>
<protein>
    <recommendedName>
        <fullName evidence="3">Ribosomal protein S14</fullName>
    </recommendedName>
</protein>
<sequence length="59" mass="6346">MGKIRSRDTRLDEERSARVARNIRNCGGSGHGLRPGRICDARIAGSAQLPGREGSRIAS</sequence>